<feature type="transmembrane region" description="Helical" evidence="13">
    <location>
        <begin position="343"/>
        <end position="368"/>
    </location>
</feature>
<evidence type="ECO:0000313" key="15">
    <source>
        <dbReference type="Proteomes" id="UP000324595"/>
    </source>
</evidence>
<feature type="transmembrane region" description="Helical" evidence="13">
    <location>
        <begin position="404"/>
        <end position="422"/>
    </location>
</feature>
<keyword evidence="9 13" id="KW-1133">Transmembrane helix</keyword>
<feature type="binding site" evidence="12">
    <location>
        <position position="114"/>
    </location>
    <ligand>
        <name>K(+)</name>
        <dbReference type="ChEBI" id="CHEBI:29103"/>
    </ligand>
</feature>
<feature type="transmembrane region" description="Helical" evidence="13">
    <location>
        <begin position="282"/>
        <end position="300"/>
    </location>
</feature>
<keyword evidence="4" id="KW-1003">Cell membrane</keyword>
<feature type="binding site" evidence="12">
    <location>
        <position position="326"/>
    </location>
    <ligand>
        <name>K(+)</name>
        <dbReference type="ChEBI" id="CHEBI:29103"/>
    </ligand>
</feature>
<evidence type="ECO:0000313" key="14">
    <source>
        <dbReference type="EMBL" id="TYP93757.1"/>
    </source>
</evidence>
<dbReference type="Pfam" id="PF02386">
    <property type="entry name" value="TrkH"/>
    <property type="match status" value="1"/>
</dbReference>
<reference evidence="14 15" key="1">
    <citation type="submission" date="2019-07" db="EMBL/GenBank/DDBJ databases">
        <title>Genomic Encyclopedia of Archaeal and Bacterial Type Strains, Phase II (KMG-II): from individual species to whole genera.</title>
        <authorList>
            <person name="Goeker M."/>
        </authorList>
    </citation>
    <scope>NUCLEOTIDE SEQUENCE [LARGE SCALE GENOMIC DNA]</scope>
    <source>
        <strain evidence="14 15">DSM 21935</strain>
    </source>
</reference>
<gene>
    <name evidence="14" type="ORF">LX73_1468</name>
</gene>
<evidence type="ECO:0000256" key="11">
    <source>
        <dbReference type="ARBA" id="ARBA00023136"/>
    </source>
</evidence>
<feature type="binding site" evidence="12">
    <location>
        <position position="113"/>
    </location>
    <ligand>
        <name>K(+)</name>
        <dbReference type="ChEBI" id="CHEBI:29103"/>
    </ligand>
</feature>
<accession>A0A5D3YM32</accession>
<feature type="transmembrane region" description="Helical" evidence="13">
    <location>
        <begin position="103"/>
        <end position="125"/>
    </location>
</feature>
<comment type="similarity">
    <text evidence="2">Belongs to the TrkH potassium transport family.</text>
</comment>
<dbReference type="GO" id="GO:0046872">
    <property type="term" value="F:metal ion binding"/>
    <property type="evidence" value="ECO:0007669"/>
    <property type="project" value="UniProtKB-KW"/>
</dbReference>
<keyword evidence="10" id="KW-0406">Ion transport</keyword>
<evidence type="ECO:0000256" key="2">
    <source>
        <dbReference type="ARBA" id="ARBA00009137"/>
    </source>
</evidence>
<dbReference type="AlphaFoldDB" id="A0A5D3YM32"/>
<evidence type="ECO:0000256" key="13">
    <source>
        <dbReference type="SAM" id="Phobius"/>
    </source>
</evidence>
<feature type="transmembrane region" description="Helical" evidence="13">
    <location>
        <begin position="472"/>
        <end position="492"/>
    </location>
</feature>
<evidence type="ECO:0000256" key="6">
    <source>
        <dbReference type="ARBA" id="ARBA00022538"/>
    </source>
</evidence>
<feature type="binding site" evidence="12">
    <location>
        <position position="231"/>
    </location>
    <ligand>
        <name>K(+)</name>
        <dbReference type="ChEBI" id="CHEBI:29103"/>
    </ligand>
</feature>
<protein>
    <submittedName>
        <fullName evidence="14">Trk system potassium uptake protein TrkH</fullName>
    </submittedName>
</protein>
<proteinExistence type="inferred from homology"/>
<keyword evidence="5" id="KW-0997">Cell inner membrane</keyword>
<dbReference type="PANTHER" id="PTHR32024">
    <property type="entry name" value="TRK SYSTEM POTASSIUM UPTAKE PROTEIN TRKG-RELATED"/>
    <property type="match status" value="1"/>
</dbReference>
<evidence type="ECO:0000256" key="4">
    <source>
        <dbReference type="ARBA" id="ARBA00022475"/>
    </source>
</evidence>
<evidence type="ECO:0000256" key="9">
    <source>
        <dbReference type="ARBA" id="ARBA00022989"/>
    </source>
</evidence>
<dbReference type="OrthoDB" id="9810952at2"/>
<name>A0A5D3YM32_9BACT</name>
<feature type="transmembrane region" description="Helical" evidence="13">
    <location>
        <begin position="187"/>
        <end position="205"/>
    </location>
</feature>
<evidence type="ECO:0000256" key="5">
    <source>
        <dbReference type="ARBA" id="ARBA00022519"/>
    </source>
</evidence>
<dbReference type="PIRSF" id="PIRSF006247">
    <property type="entry name" value="TrkH"/>
    <property type="match status" value="1"/>
</dbReference>
<keyword evidence="7 13" id="KW-0812">Transmembrane</keyword>
<evidence type="ECO:0000256" key="7">
    <source>
        <dbReference type="ARBA" id="ARBA00022692"/>
    </source>
</evidence>
<sequence length="498" mass="55040">MRKQVDLFCVLSLFGAILKWLSVPLSVPFIYSIFGRENPLVFLIPIAVSLIAGLLLERLDSNPQLGLRETFLLVSLSWLGVALVGGLPYVLAGAGTVANPVNALFESMSGFTTTGATVMASISFGTHSPELMFWRQITQWLGGMGIIVLGIAILPRLSVGGSELIEAEAPGTQFDRITPRIVETARILWLLYVILTIILGILLYGSHLVGLSPQMDFYNAVAHALTTMPTGGFSPEAKSIAAFSSTVQWIIIPFMFMAGTNYALMWRAFTGSPRKLYRDTEFIFYSLILVFTTAIIFVMVSGNTFEKTQDAIRHSLFQVLTIVTTAGYASHDFNTWNSMAKTLLFMMMFIGGCAGSTGGGIKVFRWIVTIKMFFKQLFTTIYPRAVQSIRVGENIIKNKTARRVTIMILLYIVTFLIGALIIEIESYRIGLDLETLEIMSASAACIGNIGPGFGIVGPMNNYLAFSPLSKTVMVFLMWAGRLELFTLFVIFIPQYWRN</sequence>
<evidence type="ECO:0000256" key="10">
    <source>
        <dbReference type="ARBA" id="ARBA00023065"/>
    </source>
</evidence>
<organism evidence="14 15">
    <name type="scientific">Fodinibius salinus</name>
    <dbReference type="NCBI Taxonomy" id="860790"/>
    <lineage>
        <taxon>Bacteria</taxon>
        <taxon>Pseudomonadati</taxon>
        <taxon>Balneolota</taxon>
        <taxon>Balneolia</taxon>
        <taxon>Balneolales</taxon>
        <taxon>Balneolaceae</taxon>
        <taxon>Fodinibius</taxon>
    </lineage>
</organism>
<feature type="transmembrane region" description="Helical" evidence="13">
    <location>
        <begin position="7"/>
        <end position="34"/>
    </location>
</feature>
<dbReference type="RefSeq" id="WP_148898808.1">
    <property type="nucleotide sequence ID" value="NZ_VNHY01000002.1"/>
</dbReference>
<feature type="binding site" evidence="12">
    <location>
        <position position="448"/>
    </location>
    <ligand>
        <name>K(+)</name>
        <dbReference type="ChEBI" id="CHEBI:29103"/>
    </ligand>
</feature>
<feature type="binding site" evidence="12">
    <location>
        <position position="325"/>
    </location>
    <ligand>
        <name>K(+)</name>
        <dbReference type="ChEBI" id="CHEBI:29103"/>
    </ligand>
</feature>
<dbReference type="InterPro" id="IPR003445">
    <property type="entry name" value="Cat_transpt"/>
</dbReference>
<comment type="subcellular location">
    <subcellularLocation>
        <location evidence="1">Cell inner membrane</location>
        <topology evidence="1">Multi-pass membrane protein</topology>
    </subcellularLocation>
</comment>
<dbReference type="Proteomes" id="UP000324595">
    <property type="component" value="Unassembled WGS sequence"/>
</dbReference>
<comment type="caution">
    <text evidence="14">The sequence shown here is derived from an EMBL/GenBank/DDBJ whole genome shotgun (WGS) entry which is preliminary data.</text>
</comment>
<feature type="transmembrane region" description="Helical" evidence="13">
    <location>
        <begin position="137"/>
        <end position="154"/>
    </location>
</feature>
<evidence type="ECO:0000256" key="3">
    <source>
        <dbReference type="ARBA" id="ARBA00022448"/>
    </source>
</evidence>
<keyword evidence="6" id="KW-0633">Potassium transport</keyword>
<feature type="transmembrane region" description="Helical" evidence="13">
    <location>
        <begin position="40"/>
        <end position="59"/>
    </location>
</feature>
<keyword evidence="12" id="KW-0479">Metal-binding</keyword>
<keyword evidence="8 12" id="KW-0630">Potassium</keyword>
<feature type="transmembrane region" description="Helical" evidence="13">
    <location>
        <begin position="240"/>
        <end position="262"/>
    </location>
</feature>
<dbReference type="EMBL" id="VNHY01000002">
    <property type="protein sequence ID" value="TYP93757.1"/>
    <property type="molecule type" value="Genomic_DNA"/>
</dbReference>
<dbReference type="GO" id="GO:0015379">
    <property type="term" value="F:potassium:chloride symporter activity"/>
    <property type="evidence" value="ECO:0007669"/>
    <property type="project" value="InterPro"/>
</dbReference>
<feature type="transmembrane region" description="Helical" evidence="13">
    <location>
        <begin position="71"/>
        <end position="91"/>
    </location>
</feature>
<dbReference type="InterPro" id="IPR004772">
    <property type="entry name" value="TrkH"/>
</dbReference>
<dbReference type="GO" id="GO:0005886">
    <property type="term" value="C:plasma membrane"/>
    <property type="evidence" value="ECO:0007669"/>
    <property type="project" value="UniProtKB-SubCell"/>
</dbReference>
<keyword evidence="11 13" id="KW-0472">Membrane</keyword>
<dbReference type="PANTHER" id="PTHR32024:SF2">
    <property type="entry name" value="TRK SYSTEM POTASSIUM UPTAKE PROTEIN TRKG-RELATED"/>
    <property type="match status" value="1"/>
</dbReference>
<evidence type="ECO:0000256" key="1">
    <source>
        <dbReference type="ARBA" id="ARBA00004429"/>
    </source>
</evidence>
<evidence type="ECO:0000256" key="8">
    <source>
        <dbReference type="ARBA" id="ARBA00022958"/>
    </source>
</evidence>
<keyword evidence="15" id="KW-1185">Reference proteome</keyword>
<keyword evidence="3" id="KW-0813">Transport</keyword>
<evidence type="ECO:0000256" key="12">
    <source>
        <dbReference type="PIRSR" id="PIRSR006247-1"/>
    </source>
</evidence>